<dbReference type="EMBL" id="BAABID010000004">
    <property type="protein sequence ID" value="GAA4720309.1"/>
    <property type="molecule type" value="Genomic_DNA"/>
</dbReference>
<proteinExistence type="predicted"/>
<keyword evidence="3" id="KW-1185">Reference proteome</keyword>
<dbReference type="PANTHER" id="PTHR43355">
    <property type="entry name" value="FLAVIN REDUCTASE (NADPH)"/>
    <property type="match status" value="1"/>
</dbReference>
<evidence type="ECO:0000313" key="3">
    <source>
        <dbReference type="Proteomes" id="UP001500956"/>
    </source>
</evidence>
<dbReference type="PANTHER" id="PTHR43355:SF2">
    <property type="entry name" value="FLAVIN REDUCTASE (NADPH)"/>
    <property type="match status" value="1"/>
</dbReference>
<dbReference type="InterPro" id="IPR016040">
    <property type="entry name" value="NAD(P)-bd_dom"/>
</dbReference>
<gene>
    <name evidence="2" type="ORF">GCM10023216_06500</name>
</gene>
<protein>
    <submittedName>
        <fullName evidence="2">NAD(P)H-binding protein</fullName>
    </submittedName>
</protein>
<name>A0ABP8Y4Y1_9MICO</name>
<dbReference type="Gene3D" id="3.40.50.720">
    <property type="entry name" value="NAD(P)-binding Rossmann-like Domain"/>
    <property type="match status" value="1"/>
</dbReference>
<dbReference type="Pfam" id="PF13460">
    <property type="entry name" value="NAD_binding_10"/>
    <property type="match status" value="1"/>
</dbReference>
<feature type="domain" description="NAD(P)-binding" evidence="1">
    <location>
        <begin position="16"/>
        <end position="211"/>
    </location>
</feature>
<evidence type="ECO:0000259" key="1">
    <source>
        <dbReference type="Pfam" id="PF13460"/>
    </source>
</evidence>
<organism evidence="2 3">
    <name type="scientific">Isoptericola chiayiensis</name>
    <dbReference type="NCBI Taxonomy" id="579446"/>
    <lineage>
        <taxon>Bacteria</taxon>
        <taxon>Bacillati</taxon>
        <taxon>Actinomycetota</taxon>
        <taxon>Actinomycetes</taxon>
        <taxon>Micrococcales</taxon>
        <taxon>Promicromonosporaceae</taxon>
        <taxon>Isoptericola</taxon>
    </lineage>
</organism>
<dbReference type="Proteomes" id="UP001500956">
    <property type="component" value="Unassembled WGS sequence"/>
</dbReference>
<accession>A0ABP8Y4Y1</accession>
<dbReference type="InterPro" id="IPR051606">
    <property type="entry name" value="Polyketide_Oxido-like"/>
</dbReference>
<dbReference type="InterPro" id="IPR036291">
    <property type="entry name" value="NAD(P)-bd_dom_sf"/>
</dbReference>
<reference evidence="3" key="1">
    <citation type="journal article" date="2019" name="Int. J. Syst. Evol. Microbiol.">
        <title>The Global Catalogue of Microorganisms (GCM) 10K type strain sequencing project: providing services to taxonomists for standard genome sequencing and annotation.</title>
        <authorList>
            <consortium name="The Broad Institute Genomics Platform"/>
            <consortium name="The Broad Institute Genome Sequencing Center for Infectious Disease"/>
            <person name="Wu L."/>
            <person name="Ma J."/>
        </authorList>
    </citation>
    <scope>NUCLEOTIDE SEQUENCE [LARGE SCALE GENOMIC DNA]</scope>
    <source>
        <strain evidence="3">JCM 18063</strain>
    </source>
</reference>
<dbReference type="SUPFAM" id="SSF51735">
    <property type="entry name" value="NAD(P)-binding Rossmann-fold domains"/>
    <property type="match status" value="1"/>
</dbReference>
<sequence length="222" mass="23323">MPAESENVMARITVIGGTGYAGEHIVREAVARGHEVTSLSRSEPTEPVDGVRYTTGSVLDEATVDGAAQGADVVVATVSPRGDMAGRVRPAYARIADRAAAHEARLAVVGGAGSLKVSEDGPRVVDGPDFPDAFKAEALEFTDILADLQDAPESLDWFYLSPPAVFGAYAPGERTGTYRTGGDVLLADDEGSSFISGADFATALVDELENPTHRRRRFTVAS</sequence>
<evidence type="ECO:0000313" key="2">
    <source>
        <dbReference type="EMBL" id="GAA4720309.1"/>
    </source>
</evidence>
<comment type="caution">
    <text evidence="2">The sequence shown here is derived from an EMBL/GenBank/DDBJ whole genome shotgun (WGS) entry which is preliminary data.</text>
</comment>